<dbReference type="AlphaFoldDB" id="A0A6D2K3N7"/>
<reference evidence="1" key="1">
    <citation type="submission" date="2020-01" db="EMBL/GenBank/DDBJ databases">
        <authorList>
            <person name="Mishra B."/>
        </authorList>
    </citation>
    <scope>NUCLEOTIDE SEQUENCE [LARGE SCALE GENOMIC DNA]</scope>
</reference>
<proteinExistence type="predicted"/>
<gene>
    <name evidence="1" type="ORF">MERR_LOCUS31237</name>
</gene>
<dbReference type="Proteomes" id="UP000467841">
    <property type="component" value="Unassembled WGS sequence"/>
</dbReference>
<evidence type="ECO:0000313" key="2">
    <source>
        <dbReference type="Proteomes" id="UP000467841"/>
    </source>
</evidence>
<organism evidence="1 2">
    <name type="scientific">Microthlaspi erraticum</name>
    <dbReference type="NCBI Taxonomy" id="1685480"/>
    <lineage>
        <taxon>Eukaryota</taxon>
        <taxon>Viridiplantae</taxon>
        <taxon>Streptophyta</taxon>
        <taxon>Embryophyta</taxon>
        <taxon>Tracheophyta</taxon>
        <taxon>Spermatophyta</taxon>
        <taxon>Magnoliopsida</taxon>
        <taxon>eudicotyledons</taxon>
        <taxon>Gunneridae</taxon>
        <taxon>Pentapetalae</taxon>
        <taxon>rosids</taxon>
        <taxon>malvids</taxon>
        <taxon>Brassicales</taxon>
        <taxon>Brassicaceae</taxon>
        <taxon>Coluteocarpeae</taxon>
        <taxon>Microthlaspi</taxon>
    </lineage>
</organism>
<sequence>MTSSSTSNGGYYDFDGNMPKDAHQLIESKTLHERLHHKIFQYQSIILCRNGINCRYIAPMGIHLDYPFAHLFRIENTNMPKEVYASFGTSVQSPTASHSTLDGSTNTLTHNKVKETKTTLILFFNPHTIYFFHRPVQVNTKSIKLHVLPTLIHHKDYQRGIRPDFNLHDTKPYEDFQAHAFRLNNARQTFPILFNYSWSYYPFDYQMSLDEDLQYFMESKQTGAATQKTMKHNFPETVEQEPTSQHVQQEYFQDAQLPDDEINIDEIGRKFNIDVNTKSEEDFEEPEEEYECPDDHYGCCDKHIIQFEMDHSIKYLRNKAGSCAYCKAANKGDSCREDGGLPRANSQYIMALQEGPSTSRAEMLQQLTLIRL</sequence>
<dbReference type="OrthoDB" id="1106510at2759"/>
<evidence type="ECO:0000313" key="1">
    <source>
        <dbReference type="EMBL" id="CAA7044002.1"/>
    </source>
</evidence>
<dbReference type="EMBL" id="CACVBM020001290">
    <property type="protein sequence ID" value="CAA7044002.1"/>
    <property type="molecule type" value="Genomic_DNA"/>
</dbReference>
<keyword evidence="2" id="KW-1185">Reference proteome</keyword>
<accession>A0A6D2K3N7</accession>
<protein>
    <submittedName>
        <fullName evidence="1">Uncharacterized protein</fullName>
    </submittedName>
</protein>
<name>A0A6D2K3N7_9BRAS</name>
<comment type="caution">
    <text evidence="1">The sequence shown here is derived from an EMBL/GenBank/DDBJ whole genome shotgun (WGS) entry which is preliminary data.</text>
</comment>